<comment type="caution">
    <text evidence="1">The sequence shown here is derived from an EMBL/GenBank/DDBJ whole genome shotgun (WGS) entry which is preliminary data.</text>
</comment>
<accession>A0A6N2CD80</accession>
<proteinExistence type="predicted"/>
<reference evidence="1" key="1">
    <citation type="submission" date="2019-05" db="EMBL/GenBank/DDBJ databases">
        <title>The de novo reference genome and transcriptome assemblies of the wild tomato species Solanum chilense.</title>
        <authorList>
            <person name="Stam R."/>
            <person name="Nosenko T."/>
            <person name="Hoerger A.C."/>
            <person name="Stephan W."/>
            <person name="Seidel M.A."/>
            <person name="Kuhn J.M.M."/>
            <person name="Haberer G."/>
            <person name="Tellier A."/>
        </authorList>
    </citation>
    <scope>NUCLEOTIDE SEQUENCE</scope>
    <source>
        <tissue evidence="1">Mature leaves</tissue>
    </source>
</reference>
<dbReference type="EMBL" id="RXGB01000037">
    <property type="protein sequence ID" value="TMX05623.1"/>
    <property type="molecule type" value="Genomic_DNA"/>
</dbReference>
<gene>
    <name evidence="1" type="ORF">EJD97_014309</name>
</gene>
<dbReference type="AlphaFoldDB" id="A0A6N2CD80"/>
<protein>
    <submittedName>
        <fullName evidence="1">Uncharacterized protein</fullName>
    </submittedName>
</protein>
<evidence type="ECO:0000313" key="1">
    <source>
        <dbReference type="EMBL" id="TMX05623.1"/>
    </source>
</evidence>
<name>A0A6N2CD80_SOLCI</name>
<organism evidence="1">
    <name type="scientific">Solanum chilense</name>
    <name type="common">Tomato</name>
    <name type="synonym">Lycopersicon chilense</name>
    <dbReference type="NCBI Taxonomy" id="4083"/>
    <lineage>
        <taxon>Eukaryota</taxon>
        <taxon>Viridiplantae</taxon>
        <taxon>Streptophyta</taxon>
        <taxon>Embryophyta</taxon>
        <taxon>Tracheophyta</taxon>
        <taxon>Spermatophyta</taxon>
        <taxon>Magnoliopsida</taxon>
        <taxon>eudicotyledons</taxon>
        <taxon>Gunneridae</taxon>
        <taxon>Pentapetalae</taxon>
        <taxon>asterids</taxon>
        <taxon>lamiids</taxon>
        <taxon>Solanales</taxon>
        <taxon>Solanaceae</taxon>
        <taxon>Solanoideae</taxon>
        <taxon>Solaneae</taxon>
        <taxon>Solanum</taxon>
        <taxon>Solanum subgen. Lycopersicon</taxon>
    </lineage>
</organism>
<feature type="non-terminal residue" evidence="1">
    <location>
        <position position="139"/>
    </location>
</feature>
<sequence length="139" mass="15582">MRFGAVTFFISSSFHDLTPNIIIGDIHLTLTIFIDDFFSYWFQVHTLLHNPKRSYVNVPKVGTSTLLSQSMLLGSVRDSASINRMGKHLSTFPLSPLLLLWLPFLVHFMPPPVTLFLASLSSTSSSGKRVNSGPIRYLI</sequence>